<keyword evidence="3" id="KW-1185">Reference proteome</keyword>
<comment type="caution">
    <text evidence="2">The sequence shown here is derived from an EMBL/GenBank/DDBJ whole genome shotgun (WGS) entry which is preliminary data.</text>
</comment>
<gene>
    <name evidence="2" type="ORF">ACFPGP_04210</name>
</gene>
<dbReference type="GO" id="GO:0016787">
    <property type="term" value="F:hydrolase activity"/>
    <property type="evidence" value="ECO:0007669"/>
    <property type="project" value="UniProtKB-KW"/>
</dbReference>
<accession>A0ABW0BF50</accession>
<sequence>MELRLGDGRTVQVWDGGSRVAGAPVVVFFHGCPDTRWAAMTGHQAAVRAGVRLVCANRPGYGASTAAATTHTSVADDALAVADLLGAGELAVLGMSVGGPYALATAARAPGRVRAAAVVAAPGDLPEQRQPGSAEEVVERSRPEYAAWCAQVLADDADSPDDAALAGRFLAGLPGPDAALLAAYGDAWVAASLREALAQPEGFLRDAAVTFGVWDFAVEDVTCPTSLWCGAADTNAPPENGDALAARLPDAHLHLGATTHLATLLTRWDEVLEHLR</sequence>
<keyword evidence="2" id="KW-0378">Hydrolase</keyword>
<reference evidence="3" key="1">
    <citation type="journal article" date="2019" name="Int. J. Syst. Evol. Microbiol.">
        <title>The Global Catalogue of Microorganisms (GCM) 10K type strain sequencing project: providing services to taxonomists for standard genome sequencing and annotation.</title>
        <authorList>
            <consortium name="The Broad Institute Genomics Platform"/>
            <consortium name="The Broad Institute Genome Sequencing Center for Infectious Disease"/>
            <person name="Wu L."/>
            <person name="Ma J."/>
        </authorList>
    </citation>
    <scope>NUCLEOTIDE SEQUENCE [LARGE SCALE GENOMIC DNA]</scope>
    <source>
        <strain evidence="3">DFY41</strain>
    </source>
</reference>
<dbReference type="RefSeq" id="WP_378587309.1">
    <property type="nucleotide sequence ID" value="NZ_JBHSKD010000004.1"/>
</dbReference>
<dbReference type="InterPro" id="IPR050471">
    <property type="entry name" value="AB_hydrolase"/>
</dbReference>
<name>A0ABW0BF50_9ACTN</name>
<evidence type="ECO:0000259" key="1">
    <source>
        <dbReference type="Pfam" id="PF00561"/>
    </source>
</evidence>
<dbReference type="Pfam" id="PF00561">
    <property type="entry name" value="Abhydrolase_1"/>
    <property type="match status" value="1"/>
</dbReference>
<dbReference type="SUPFAM" id="SSF53474">
    <property type="entry name" value="alpha/beta-Hydrolases"/>
    <property type="match status" value="1"/>
</dbReference>
<evidence type="ECO:0000313" key="3">
    <source>
        <dbReference type="Proteomes" id="UP001596087"/>
    </source>
</evidence>
<dbReference type="InterPro" id="IPR000073">
    <property type="entry name" value="AB_hydrolase_1"/>
</dbReference>
<dbReference type="InterPro" id="IPR029058">
    <property type="entry name" value="AB_hydrolase_fold"/>
</dbReference>
<evidence type="ECO:0000313" key="2">
    <source>
        <dbReference type="EMBL" id="MFC5175863.1"/>
    </source>
</evidence>
<dbReference type="PANTHER" id="PTHR43433">
    <property type="entry name" value="HYDROLASE, ALPHA/BETA FOLD FAMILY PROTEIN"/>
    <property type="match status" value="1"/>
</dbReference>
<feature type="domain" description="AB hydrolase-1" evidence="1">
    <location>
        <begin position="24"/>
        <end position="262"/>
    </location>
</feature>
<dbReference type="EMBL" id="JBHSKD010000004">
    <property type="protein sequence ID" value="MFC5175863.1"/>
    <property type="molecule type" value="Genomic_DNA"/>
</dbReference>
<dbReference type="Gene3D" id="3.40.50.1820">
    <property type="entry name" value="alpha/beta hydrolase"/>
    <property type="match status" value="1"/>
</dbReference>
<dbReference type="Proteomes" id="UP001596087">
    <property type="component" value="Unassembled WGS sequence"/>
</dbReference>
<protein>
    <submittedName>
        <fullName evidence="2">Alpha/beta fold hydrolase</fullName>
    </submittedName>
</protein>
<proteinExistence type="predicted"/>
<dbReference type="PANTHER" id="PTHR43433:SF10">
    <property type="entry name" value="AB HYDROLASE-1 DOMAIN-CONTAINING PROTEIN"/>
    <property type="match status" value="1"/>
</dbReference>
<organism evidence="2 3">
    <name type="scientific">Nocardioides taihuensis</name>
    <dbReference type="NCBI Taxonomy" id="1835606"/>
    <lineage>
        <taxon>Bacteria</taxon>
        <taxon>Bacillati</taxon>
        <taxon>Actinomycetota</taxon>
        <taxon>Actinomycetes</taxon>
        <taxon>Propionibacteriales</taxon>
        <taxon>Nocardioidaceae</taxon>
        <taxon>Nocardioides</taxon>
    </lineage>
</organism>